<keyword evidence="2" id="KW-1185">Reference proteome</keyword>
<comment type="caution">
    <text evidence="1">The sequence shown here is derived from an EMBL/GenBank/DDBJ whole genome shotgun (WGS) entry which is preliminary data.</text>
</comment>
<evidence type="ECO:0000313" key="2">
    <source>
        <dbReference type="Proteomes" id="UP001218218"/>
    </source>
</evidence>
<protein>
    <submittedName>
        <fullName evidence="1">Uncharacterized protein</fullName>
    </submittedName>
</protein>
<proteinExistence type="predicted"/>
<dbReference type="Proteomes" id="UP001218218">
    <property type="component" value="Unassembled WGS sequence"/>
</dbReference>
<accession>A0AAD7EYK7</accession>
<sequence>MSGRTLSLVLPLLDLKRISLIDNAPVEWDGNGEFRMDWNSLGRVLNSALAAVFFSPTLESVHLRGIVVDSPAQLFSLFSEATSTPVTTSKLNVVNLRSVHFFTFAMEAQLLATFAACTQNSCPEEVVFEGPAGRGRYLFVDASINLSMPHLGALRMVELRVYSYNNSDPPFHEWLVAVQALLPSLVKRGLLTLTEVPRADRDPHLGWE</sequence>
<gene>
    <name evidence="1" type="ORF">DFH08DRAFT_846076</name>
</gene>
<name>A0AAD7EYK7_9AGAR</name>
<dbReference type="AlphaFoldDB" id="A0AAD7EYK7"/>
<reference evidence="1" key="1">
    <citation type="submission" date="2023-03" db="EMBL/GenBank/DDBJ databases">
        <title>Massive genome expansion in bonnet fungi (Mycena s.s.) driven by repeated elements and novel gene families across ecological guilds.</title>
        <authorList>
            <consortium name="Lawrence Berkeley National Laboratory"/>
            <person name="Harder C.B."/>
            <person name="Miyauchi S."/>
            <person name="Viragh M."/>
            <person name="Kuo A."/>
            <person name="Thoen E."/>
            <person name="Andreopoulos B."/>
            <person name="Lu D."/>
            <person name="Skrede I."/>
            <person name="Drula E."/>
            <person name="Henrissat B."/>
            <person name="Morin E."/>
            <person name="Kohler A."/>
            <person name="Barry K."/>
            <person name="LaButti K."/>
            <person name="Morin E."/>
            <person name="Salamov A."/>
            <person name="Lipzen A."/>
            <person name="Mereny Z."/>
            <person name="Hegedus B."/>
            <person name="Baldrian P."/>
            <person name="Stursova M."/>
            <person name="Weitz H."/>
            <person name="Taylor A."/>
            <person name="Grigoriev I.V."/>
            <person name="Nagy L.G."/>
            <person name="Martin F."/>
            <person name="Kauserud H."/>
        </authorList>
    </citation>
    <scope>NUCLEOTIDE SEQUENCE</scope>
    <source>
        <strain evidence="1">CBHHK002</strain>
    </source>
</reference>
<dbReference type="EMBL" id="JARIHO010000006">
    <property type="protein sequence ID" value="KAJ7359427.1"/>
    <property type="molecule type" value="Genomic_DNA"/>
</dbReference>
<evidence type="ECO:0000313" key="1">
    <source>
        <dbReference type="EMBL" id="KAJ7359427.1"/>
    </source>
</evidence>
<organism evidence="1 2">
    <name type="scientific">Mycena albidolilacea</name>
    <dbReference type="NCBI Taxonomy" id="1033008"/>
    <lineage>
        <taxon>Eukaryota</taxon>
        <taxon>Fungi</taxon>
        <taxon>Dikarya</taxon>
        <taxon>Basidiomycota</taxon>
        <taxon>Agaricomycotina</taxon>
        <taxon>Agaricomycetes</taxon>
        <taxon>Agaricomycetidae</taxon>
        <taxon>Agaricales</taxon>
        <taxon>Marasmiineae</taxon>
        <taxon>Mycenaceae</taxon>
        <taxon>Mycena</taxon>
    </lineage>
</organism>